<dbReference type="GO" id="GO:0004332">
    <property type="term" value="F:fructose-bisphosphate aldolase activity"/>
    <property type="evidence" value="ECO:0007669"/>
    <property type="project" value="InterPro"/>
</dbReference>
<dbReference type="InterPro" id="IPR011289">
    <property type="entry name" value="Fruc_bis_ald_class-2"/>
</dbReference>
<proteinExistence type="predicted"/>
<feature type="binding site" evidence="5">
    <location>
        <position position="181"/>
    </location>
    <ligand>
        <name>dihydroxyacetone phosphate</name>
        <dbReference type="ChEBI" id="CHEBI:57642"/>
    </ligand>
</feature>
<dbReference type="PIRSF" id="PIRSF001359">
    <property type="entry name" value="F_bP_aldolase_II"/>
    <property type="match status" value="1"/>
</dbReference>
<evidence type="ECO:0000256" key="5">
    <source>
        <dbReference type="PIRSR" id="PIRSR001359-2"/>
    </source>
</evidence>
<keyword evidence="1 6" id="KW-0479">Metal-binding</keyword>
<dbReference type="SUPFAM" id="SSF51569">
    <property type="entry name" value="Aldolase"/>
    <property type="match status" value="1"/>
</dbReference>
<feature type="binding site" evidence="6">
    <location>
        <position position="208"/>
    </location>
    <ligand>
        <name>Zn(2+)</name>
        <dbReference type="ChEBI" id="CHEBI:29105"/>
        <label>1</label>
        <note>catalytic</note>
    </ligand>
</feature>
<evidence type="ECO:0000256" key="6">
    <source>
        <dbReference type="PIRSR" id="PIRSR001359-3"/>
    </source>
</evidence>
<evidence type="ECO:0000313" key="7">
    <source>
        <dbReference type="EMBL" id="SDF08212.1"/>
    </source>
</evidence>
<feature type="binding site" evidence="5">
    <location>
        <begin position="230"/>
        <end position="233"/>
    </location>
    <ligand>
        <name>dihydroxyacetone phosphate</name>
        <dbReference type="ChEBI" id="CHEBI:57642"/>
    </ligand>
</feature>
<evidence type="ECO:0000256" key="4">
    <source>
        <dbReference type="PIRSR" id="PIRSR001359-1"/>
    </source>
</evidence>
<reference evidence="7 8" key="1">
    <citation type="submission" date="2016-10" db="EMBL/GenBank/DDBJ databases">
        <authorList>
            <person name="de Groot N.N."/>
        </authorList>
    </citation>
    <scope>NUCLEOTIDE SEQUENCE [LARGE SCALE GENOMIC DNA]</scope>
    <source>
        <strain evidence="7 8">DSM 569</strain>
    </source>
</reference>
<dbReference type="AlphaFoldDB" id="A0A1G7I6B1"/>
<evidence type="ECO:0000313" key="8">
    <source>
        <dbReference type="Proteomes" id="UP000183404"/>
    </source>
</evidence>
<dbReference type="PANTHER" id="PTHR30304">
    <property type="entry name" value="D-TAGATOSE-1,6-BISPHOSPHATE ALDOLASE"/>
    <property type="match status" value="1"/>
</dbReference>
<dbReference type="NCBIfam" id="TIGR01859">
    <property type="entry name" value="fruc_bis_ald"/>
    <property type="match status" value="1"/>
</dbReference>
<dbReference type="Proteomes" id="UP000183404">
    <property type="component" value="Unassembled WGS sequence"/>
</dbReference>
<dbReference type="InterPro" id="IPR013785">
    <property type="entry name" value="Aldolase_TIM"/>
</dbReference>
<evidence type="ECO:0000256" key="2">
    <source>
        <dbReference type="ARBA" id="ARBA00022833"/>
    </source>
</evidence>
<feature type="active site" description="Proton donor" evidence="4">
    <location>
        <position position="82"/>
    </location>
</feature>
<feature type="binding site" evidence="5">
    <location>
        <begin position="209"/>
        <end position="211"/>
    </location>
    <ligand>
        <name>dihydroxyacetone phosphate</name>
        <dbReference type="ChEBI" id="CHEBI:57642"/>
    </ligand>
</feature>
<dbReference type="RefSeq" id="WP_074591962.1">
    <property type="nucleotide sequence ID" value="NZ_FNBS01000003.1"/>
</dbReference>
<evidence type="ECO:0000256" key="3">
    <source>
        <dbReference type="ARBA" id="ARBA00023239"/>
    </source>
</evidence>
<gene>
    <name evidence="7" type="ORF">SAMN04244560_00216</name>
</gene>
<accession>A0A1G7I6B1</accession>
<dbReference type="GO" id="GO:0008270">
    <property type="term" value="F:zinc ion binding"/>
    <property type="evidence" value="ECO:0007669"/>
    <property type="project" value="InterPro"/>
</dbReference>
<evidence type="ECO:0000256" key="1">
    <source>
        <dbReference type="ARBA" id="ARBA00022723"/>
    </source>
</evidence>
<keyword evidence="2 6" id="KW-0862">Zinc</keyword>
<feature type="binding site" evidence="6">
    <location>
        <position position="83"/>
    </location>
    <ligand>
        <name>Zn(2+)</name>
        <dbReference type="ChEBI" id="CHEBI:29105"/>
        <label>1</label>
        <note>catalytic</note>
    </ligand>
</feature>
<protein>
    <submittedName>
        <fullName evidence="7">Tagatose 1,6-diphosphate aldolase GatY/KbaY</fullName>
    </submittedName>
</protein>
<dbReference type="EMBL" id="FNBS01000003">
    <property type="protein sequence ID" value="SDF08212.1"/>
    <property type="molecule type" value="Genomic_DNA"/>
</dbReference>
<dbReference type="PROSITE" id="PS00602">
    <property type="entry name" value="ALDOLASE_CLASS_II_1"/>
    <property type="match status" value="1"/>
</dbReference>
<dbReference type="GO" id="GO:0030388">
    <property type="term" value="P:fructose 1,6-bisphosphate metabolic process"/>
    <property type="evidence" value="ECO:0007669"/>
    <property type="project" value="InterPro"/>
</dbReference>
<dbReference type="NCBIfam" id="TIGR00167">
    <property type="entry name" value="cbbA"/>
    <property type="match status" value="1"/>
</dbReference>
<dbReference type="NCBIfam" id="NF009374">
    <property type="entry name" value="PRK12737.1"/>
    <property type="match status" value="1"/>
</dbReference>
<dbReference type="NCBIfam" id="NF006626">
    <property type="entry name" value="PRK09195.1"/>
    <property type="match status" value="1"/>
</dbReference>
<name>A0A1G7I6B1_THETY</name>
<dbReference type="PANTHER" id="PTHR30304:SF0">
    <property type="entry name" value="D-TAGATOSE-1,6-BISPHOSPHATE ALDOLASE SUBUNIT GATY-RELATED"/>
    <property type="match status" value="1"/>
</dbReference>
<dbReference type="Gene3D" id="3.20.20.70">
    <property type="entry name" value="Aldolase class I"/>
    <property type="match status" value="1"/>
</dbReference>
<keyword evidence="3" id="KW-0456">Lyase</keyword>
<dbReference type="GO" id="GO:0006096">
    <property type="term" value="P:glycolytic process"/>
    <property type="evidence" value="ECO:0007669"/>
    <property type="project" value="InterPro"/>
</dbReference>
<sequence length="284" mass="30624">MPLVNTKKMLEDAKKNKYAVGAFNIHNLETLKAVVKAAAEMKSPLILQTTPGTIKHAGEDYIAAMAKVASEKYDIPIALHLDHGNSFDLVVKCIRAGYTSVMIDGSELSYEQNVELTKKVVEVAHAAGVTVEAELGSIVGVEDDMYVKEDKSAFTDPKMAADFVEKTGVDSLAIAIGTAHGMYKGEVKLDFERLKEIASLVDIPLVLHGASGVPDELVKKAIALGICKLNIATELKIPFANAIKEVFKNNPDESDPRKFLAPGEKAIEEVVKEKIKLFGCGGKA</sequence>
<comment type="cofactor">
    <cofactor evidence="6">
        <name>Zn(2+)</name>
        <dbReference type="ChEBI" id="CHEBI:29105"/>
    </cofactor>
    <text evidence="6">Binds 2 Zn(2+) ions per subunit. One is catalytic and the other provides a structural contribution.</text>
</comment>
<feature type="binding site" evidence="6">
    <location>
        <position position="180"/>
    </location>
    <ligand>
        <name>Zn(2+)</name>
        <dbReference type="ChEBI" id="CHEBI:29105"/>
        <label>1</label>
        <note>catalytic</note>
    </ligand>
</feature>
<dbReference type="Pfam" id="PF01116">
    <property type="entry name" value="F_bP_aldolase"/>
    <property type="match status" value="1"/>
</dbReference>
<organism evidence="7 8">
    <name type="scientific">Thermoanaerobacter thermohydrosulfuricus</name>
    <name type="common">Clostridium thermohydrosulfuricum</name>
    <dbReference type="NCBI Taxonomy" id="1516"/>
    <lineage>
        <taxon>Bacteria</taxon>
        <taxon>Bacillati</taxon>
        <taxon>Bacillota</taxon>
        <taxon>Clostridia</taxon>
        <taxon>Thermoanaerobacterales</taxon>
        <taxon>Thermoanaerobacteraceae</taxon>
        <taxon>Thermoanaerobacter</taxon>
    </lineage>
</organism>
<feature type="binding site" evidence="6">
    <location>
        <position position="134"/>
    </location>
    <ligand>
        <name>Zn(2+)</name>
        <dbReference type="ChEBI" id="CHEBI:29105"/>
        <label>2</label>
    </ligand>
</feature>
<dbReference type="CDD" id="cd00947">
    <property type="entry name" value="TBP_aldolase_IIB"/>
    <property type="match status" value="1"/>
</dbReference>
<feature type="binding site" evidence="6">
    <location>
        <position position="104"/>
    </location>
    <ligand>
        <name>Zn(2+)</name>
        <dbReference type="ChEBI" id="CHEBI:29105"/>
        <label>2</label>
    </ligand>
</feature>
<dbReference type="InterPro" id="IPR000771">
    <property type="entry name" value="FBA_II"/>
</dbReference>
<dbReference type="InterPro" id="IPR050246">
    <property type="entry name" value="Class_II_FBP_aldolase"/>
</dbReference>